<dbReference type="AlphaFoldDB" id="A0A2C6LHF8"/>
<dbReference type="GeneID" id="94423813"/>
<protein>
    <submittedName>
        <fullName evidence="1">Uncharacterized protein</fullName>
    </submittedName>
</protein>
<proteinExistence type="predicted"/>
<dbReference type="RefSeq" id="XP_067927422.1">
    <property type="nucleotide sequence ID" value="XM_068060602.1"/>
</dbReference>
<keyword evidence="2" id="KW-1185">Reference proteome</keyword>
<name>A0A2C6LHF8_9APIC</name>
<sequence>TNRIISFCVKKPLLRSFPLASYLRSFTFIHRTTESFERQIDSL</sequence>
<evidence type="ECO:0000313" key="2">
    <source>
        <dbReference type="Proteomes" id="UP000221165"/>
    </source>
</evidence>
<reference evidence="1 2" key="1">
    <citation type="journal article" date="2017" name="Int. J. Parasitol.">
        <title>The genome of the protozoan parasite Cystoisospora suis and a reverse vaccinology approach to identify vaccine candidates.</title>
        <authorList>
            <person name="Palmieri N."/>
            <person name="Shrestha A."/>
            <person name="Ruttkowski B."/>
            <person name="Beck T."/>
            <person name="Vogl C."/>
            <person name="Tomley F."/>
            <person name="Blake D.P."/>
            <person name="Joachim A."/>
        </authorList>
    </citation>
    <scope>NUCLEOTIDE SEQUENCE [LARGE SCALE GENOMIC DNA]</scope>
    <source>
        <strain evidence="1 2">Wien I</strain>
    </source>
</reference>
<dbReference type="Proteomes" id="UP000221165">
    <property type="component" value="Unassembled WGS sequence"/>
</dbReference>
<accession>A0A2C6LHF8</accession>
<dbReference type="EMBL" id="MIGC01000162">
    <property type="protein sequence ID" value="PHJ25776.1"/>
    <property type="molecule type" value="Genomic_DNA"/>
</dbReference>
<organism evidence="1 2">
    <name type="scientific">Cystoisospora suis</name>
    <dbReference type="NCBI Taxonomy" id="483139"/>
    <lineage>
        <taxon>Eukaryota</taxon>
        <taxon>Sar</taxon>
        <taxon>Alveolata</taxon>
        <taxon>Apicomplexa</taxon>
        <taxon>Conoidasida</taxon>
        <taxon>Coccidia</taxon>
        <taxon>Eucoccidiorida</taxon>
        <taxon>Eimeriorina</taxon>
        <taxon>Sarcocystidae</taxon>
        <taxon>Cystoisospora</taxon>
    </lineage>
</organism>
<evidence type="ECO:0000313" key="1">
    <source>
        <dbReference type="EMBL" id="PHJ25776.1"/>
    </source>
</evidence>
<dbReference type="VEuPathDB" id="ToxoDB:CSUI_000368"/>
<comment type="caution">
    <text evidence="1">The sequence shown here is derived from an EMBL/GenBank/DDBJ whole genome shotgun (WGS) entry which is preliminary data.</text>
</comment>
<feature type="non-terminal residue" evidence="1">
    <location>
        <position position="1"/>
    </location>
</feature>
<gene>
    <name evidence="1" type="ORF">CSUI_000368</name>
</gene>